<feature type="domain" description="Holliday junction resolvase Gen1 C-terminal" evidence="2">
    <location>
        <begin position="235"/>
        <end position="332"/>
    </location>
</feature>
<dbReference type="Proteomes" id="UP000775547">
    <property type="component" value="Unassembled WGS sequence"/>
</dbReference>
<dbReference type="SUPFAM" id="SSF47807">
    <property type="entry name" value="5' to 3' exonuclease, C-terminal subdomain"/>
    <property type="match status" value="1"/>
</dbReference>
<keyword evidence="4" id="KW-1185">Reference proteome</keyword>
<dbReference type="InterPro" id="IPR037316">
    <property type="entry name" value="Yen1_H3TH"/>
</dbReference>
<dbReference type="OrthoDB" id="2959108at2759"/>
<evidence type="ECO:0000256" key="1">
    <source>
        <dbReference type="SAM" id="MobiDB-lite"/>
    </source>
</evidence>
<dbReference type="InterPro" id="IPR036279">
    <property type="entry name" value="5-3_exonuclease_C_sf"/>
</dbReference>
<feature type="compositionally biased region" description="Acidic residues" evidence="1">
    <location>
        <begin position="393"/>
        <end position="404"/>
    </location>
</feature>
<feature type="compositionally biased region" description="Low complexity" evidence="1">
    <location>
        <begin position="445"/>
        <end position="466"/>
    </location>
</feature>
<dbReference type="EMBL" id="JABCKV010000035">
    <property type="protein sequence ID" value="KAG5645654.1"/>
    <property type="molecule type" value="Genomic_DNA"/>
</dbReference>
<feature type="compositionally biased region" description="Basic residues" evidence="1">
    <location>
        <begin position="372"/>
        <end position="381"/>
    </location>
</feature>
<accession>A0A9P7G856</accession>
<feature type="region of interest" description="Disordered" evidence="1">
    <location>
        <begin position="269"/>
        <end position="311"/>
    </location>
</feature>
<evidence type="ECO:0000313" key="4">
    <source>
        <dbReference type="Proteomes" id="UP000775547"/>
    </source>
</evidence>
<dbReference type="InterPro" id="IPR041177">
    <property type="entry name" value="GEN1_C"/>
</dbReference>
<dbReference type="GO" id="GO:0008821">
    <property type="term" value="F:crossover junction DNA endonuclease activity"/>
    <property type="evidence" value="ECO:0007669"/>
    <property type="project" value="InterPro"/>
</dbReference>
<feature type="region of interest" description="Disordered" evidence="1">
    <location>
        <begin position="186"/>
        <end position="207"/>
    </location>
</feature>
<comment type="caution">
    <text evidence="3">The sequence shown here is derived from an EMBL/GenBank/DDBJ whole genome shotgun (WGS) entry which is preliminary data.</text>
</comment>
<dbReference type="AlphaFoldDB" id="A0A9P7G856"/>
<protein>
    <recommendedName>
        <fullName evidence="2">Holliday junction resolvase Gen1 C-terminal domain-containing protein</fullName>
    </recommendedName>
</protein>
<feature type="compositionally biased region" description="Polar residues" evidence="1">
    <location>
        <begin position="637"/>
        <end position="648"/>
    </location>
</feature>
<name>A0A9P7G856_9AGAR</name>
<feature type="compositionally biased region" description="Acidic residues" evidence="1">
    <location>
        <begin position="279"/>
        <end position="292"/>
    </location>
</feature>
<reference evidence="3" key="2">
    <citation type="submission" date="2021-10" db="EMBL/GenBank/DDBJ databases">
        <title>Phylogenomics reveals ancestral predisposition of the termite-cultivated fungus Termitomyces towards a domesticated lifestyle.</title>
        <authorList>
            <person name="Auxier B."/>
            <person name="Grum-Grzhimaylo A."/>
            <person name="Cardenas M.E."/>
            <person name="Lodge J.D."/>
            <person name="Laessoe T."/>
            <person name="Pedersen O."/>
            <person name="Smith M.E."/>
            <person name="Kuyper T.W."/>
            <person name="Franco-Molano E.A."/>
            <person name="Baroni T.J."/>
            <person name="Aanen D.K."/>
        </authorList>
    </citation>
    <scope>NUCLEOTIDE SEQUENCE</scope>
    <source>
        <strain evidence="3">AP01</strain>
        <tissue evidence="3">Mycelium</tissue>
    </source>
</reference>
<dbReference type="CDD" id="cd09906">
    <property type="entry name" value="H3TH_YEN1"/>
    <property type="match status" value="1"/>
</dbReference>
<gene>
    <name evidence="3" type="ORF">DXG03_005645</name>
</gene>
<evidence type="ECO:0000313" key="3">
    <source>
        <dbReference type="EMBL" id="KAG5645654.1"/>
    </source>
</evidence>
<feature type="region of interest" description="Disordered" evidence="1">
    <location>
        <begin position="338"/>
        <end position="733"/>
    </location>
</feature>
<dbReference type="Pfam" id="PF18380">
    <property type="entry name" value="GEN1_C"/>
    <property type="match status" value="1"/>
</dbReference>
<proteinExistence type="predicted"/>
<organism evidence="3 4">
    <name type="scientific">Asterophora parasitica</name>
    <dbReference type="NCBI Taxonomy" id="117018"/>
    <lineage>
        <taxon>Eukaryota</taxon>
        <taxon>Fungi</taxon>
        <taxon>Dikarya</taxon>
        <taxon>Basidiomycota</taxon>
        <taxon>Agaricomycotina</taxon>
        <taxon>Agaricomycetes</taxon>
        <taxon>Agaricomycetidae</taxon>
        <taxon>Agaricales</taxon>
        <taxon>Tricholomatineae</taxon>
        <taxon>Lyophyllaceae</taxon>
        <taxon>Asterophora</taxon>
    </lineage>
</organism>
<evidence type="ECO:0000259" key="2">
    <source>
        <dbReference type="Pfam" id="PF18380"/>
    </source>
</evidence>
<reference evidence="3" key="1">
    <citation type="submission" date="2020-07" db="EMBL/GenBank/DDBJ databases">
        <authorList>
            <person name="Nieuwenhuis M."/>
            <person name="Van De Peppel L.J.J."/>
        </authorList>
    </citation>
    <scope>NUCLEOTIDE SEQUENCE</scope>
    <source>
        <strain evidence="3">AP01</strain>
        <tissue evidence="3">Mycelium</tissue>
    </source>
</reference>
<sequence length="792" mass="86429">MSDITSHPSIRLTRGGLILIGLMSGGDYAQAGLNRCGTVTSHGLAKCGFGDTLFKAANSMTRPELEMFLIAWRHELCHELRTNSQGHIGRKQPSLANSVPNTFPDIDVLLSYTNPITSESLGRSGEMNEKLTWAKEPDLGKLAATCEFYFEWGYREAIIKRFRTVIWHSAVLRILRRAVLDRDSKAKSQRLLPPTTPRKSAREDISTPSKMIAKHFSTLSLDNESDSDTDDAEPLIVKIHSERNHVSTDEILEYRLEIAPAQLVRIAESGIKGTRPPEGPDEWADSDDDDQSDSGKGGSKKPPPDPTSHLRVWMPACMVRIAEPRLLEEYEAVLEKKRLKKAGKGAPKEKTKAKSACLDEDGDHDELPVIKPPRKTAKPKVPKPAAAPRAPVAEEEGDDSDTDEPPASRAKPKVASRVPGSEEDVLPHPSHVVRDLTKKKVPPLKSTGSKPKIKSSTSSSAPIASSVLSNIDAYTTSSSVFRREEEEETEDEVSVPKPTINRAPKAQPVVRDLTKKPVAASSKAKKPLTNGVASSSKQVIRSDDDDDDDSDTSRHLRNMLVSPTKPNPLASWNKAPTNTYVAISDSEDDSGARSKANRAFLDDSHMFDSDDPFDTTPRLASSPTSPPRPANPRKQKSSSPTFLSSGSESPRRHLHKSPRKAPEHTSPQKRLPSSPFRNTRPTSPSPAKPAKTATMASPAPRATPLPVVEISDSDSDDDLPPVAQLSVPAPVPPLMRARARVDATKKTSAPMKTQTTKQTTLTGFTIVKPALKKHAAKPTKPVHAFHDIIDLT</sequence>